<dbReference type="Proteomes" id="UP000095284">
    <property type="component" value="Unplaced"/>
</dbReference>
<feature type="compositionally biased region" description="Polar residues" evidence="2">
    <location>
        <begin position="282"/>
        <end position="291"/>
    </location>
</feature>
<proteinExistence type="predicted"/>
<evidence type="ECO:0000256" key="2">
    <source>
        <dbReference type="SAM" id="MobiDB-lite"/>
    </source>
</evidence>
<name>A0A1I7SVQ8_BURXY</name>
<feature type="region of interest" description="Disordered" evidence="2">
    <location>
        <begin position="241"/>
        <end position="322"/>
    </location>
</feature>
<dbReference type="WBParaSite" id="BXY_1713600.1">
    <property type="protein sequence ID" value="BXY_1713600.1"/>
    <property type="gene ID" value="BXY_1713600"/>
</dbReference>
<protein>
    <submittedName>
        <fullName evidence="4">Centromere protein J</fullName>
    </submittedName>
</protein>
<accession>A0A1I7SVQ8</accession>
<feature type="coiled-coil region" evidence="1">
    <location>
        <begin position="136"/>
        <end position="170"/>
    </location>
</feature>
<evidence type="ECO:0000313" key="4">
    <source>
        <dbReference type="WBParaSite" id="BXY_1713600.1"/>
    </source>
</evidence>
<organism evidence="3 4">
    <name type="scientific">Bursaphelenchus xylophilus</name>
    <name type="common">Pinewood nematode worm</name>
    <name type="synonym">Aphelenchoides xylophilus</name>
    <dbReference type="NCBI Taxonomy" id="6326"/>
    <lineage>
        <taxon>Eukaryota</taxon>
        <taxon>Metazoa</taxon>
        <taxon>Ecdysozoa</taxon>
        <taxon>Nematoda</taxon>
        <taxon>Chromadorea</taxon>
        <taxon>Rhabditida</taxon>
        <taxon>Tylenchina</taxon>
        <taxon>Tylenchomorpha</taxon>
        <taxon>Aphelenchoidea</taxon>
        <taxon>Aphelenchoididae</taxon>
        <taxon>Bursaphelenchus</taxon>
    </lineage>
</organism>
<feature type="region of interest" description="Disordered" evidence="2">
    <location>
        <begin position="201"/>
        <end position="228"/>
    </location>
</feature>
<dbReference type="AlphaFoldDB" id="A0A1I7SVQ8"/>
<sequence>MMETIEVSIASLKAVLDVFKFQTIHFRSLTNIAKKQSKLIEDMKMEKQKLMKRINTLESENEKMVDLGPFVETLKEVTKISQFQAIHVKSLAKTSSRRENIIKKLSSQVEEKVKANNSLLKVCAVSREVETLKISSQFHKGELEKSQNKCTDLERKIDKLKREIHNQAMMSGSLNPYQTSFIPGLDTSVSHNEVSFCLAEQKPPGNPRQSTDFHLNGTSSNVSSVPDQSNDSFSFQLPFFQNSRINRSDSREDRRMGPPNHPPRRRSVQGNMEERSFVITPQERNTSTSSLRVKMPMTPDDGAEPTILASFDSSGRRRTPTKCSTPLMPGEVTSRRILSPFISALDS</sequence>
<keyword evidence="1" id="KW-0175">Coiled coil</keyword>
<feature type="coiled-coil region" evidence="1">
    <location>
        <begin position="33"/>
        <end position="67"/>
    </location>
</feature>
<feature type="compositionally biased region" description="Polar residues" evidence="2">
    <location>
        <begin position="207"/>
        <end position="228"/>
    </location>
</feature>
<reference evidence="4" key="1">
    <citation type="submission" date="2016-11" db="UniProtKB">
        <authorList>
            <consortium name="WormBaseParasite"/>
        </authorList>
    </citation>
    <scope>IDENTIFICATION</scope>
</reference>
<evidence type="ECO:0000313" key="3">
    <source>
        <dbReference type="Proteomes" id="UP000095284"/>
    </source>
</evidence>
<evidence type="ECO:0000256" key="1">
    <source>
        <dbReference type="SAM" id="Coils"/>
    </source>
</evidence>
<feature type="compositionally biased region" description="Basic and acidic residues" evidence="2">
    <location>
        <begin position="246"/>
        <end position="256"/>
    </location>
</feature>